<keyword evidence="2" id="KW-1185">Reference proteome</keyword>
<dbReference type="EMBL" id="AP023086">
    <property type="protein sequence ID" value="BCD97320.1"/>
    <property type="molecule type" value="Genomic_DNA"/>
</dbReference>
<gene>
    <name evidence="1" type="ORF">MARGE09_P1521</name>
</gene>
<name>A0AAN2BJU8_9GAMM</name>
<reference evidence="1 2" key="1">
    <citation type="journal article" date="2022" name="IScience">
        <title>An ultrasensitive nanofiber-based assay for enzymatic hydrolysis and deep-sea microbial degradation of cellulose.</title>
        <authorList>
            <person name="Tsudome M."/>
            <person name="Tachioka M."/>
            <person name="Miyazaki M."/>
            <person name="Uchimura K."/>
            <person name="Tsuda M."/>
            <person name="Takaki Y."/>
            <person name="Deguchi S."/>
        </authorList>
    </citation>
    <scope>NUCLEOTIDE SEQUENCE [LARGE SCALE GENOMIC DNA]</scope>
    <source>
        <strain evidence="1 2">GE09</strain>
    </source>
</reference>
<proteinExistence type="predicted"/>
<accession>A0AAN2BJU8</accession>
<dbReference type="Proteomes" id="UP001320119">
    <property type="component" value="Chromosome"/>
</dbReference>
<evidence type="ECO:0000313" key="1">
    <source>
        <dbReference type="EMBL" id="BCD97320.1"/>
    </source>
</evidence>
<sequence>MNTYARALILSAMTAVSLTQGCSCSDDDDPAPIVIDPPVTEEGETVAVTGTAAKGIVRSGLVAACPLVSGAVDCTAPIATGVTDDSGLYSVTIPETSFGAPFVVRVSANADTRMMCDIAAGCGIGDTTINFGELYAPDTETFKLDAIVPSVSVNTTPTVNLTTLTDLSSSFALSSLTATSNLDEIITSISTANSRIADLFDIDEDITSLPVVDLTNPAAVAAANLEDLNYNLLGPSIIGASRLDNAARTVEQSLADFTTQFLANGVVTNADDSIAANTVDLAEIFAQANQIITQVSQAATVANVTIPTLSTITTQITSNQNDALNTPPSTEGSQGTVSDTVGLAALDKVKQFVLTLGDVGASVEMASLGDDKTVLGESEGFEMQVEAAELATSAGLEDAVEATAMVVEAMARAYEAYDEDGALTSWTSSDGIVVTITPTTETNAETQEQTVTSVALMVAGDVMVNQSTVAIDMAATVDGVETTDDVSSEGVETETAMGNVMIGGTADSGSVSLTVKDTSHFSVGSLMAVMSENEGSETEDLTVTDVSLMLNITAMQKVSETVADPISFTGQLNTTLSMLDVNETWTWSDNGGSESTTLDVEAVNFSLWGSVSNSSGDSMKVSFSAVGDGSGVTFSEMWSAGEETATDTETDENYADLSVALNFDANLAGVIGAVKASFSATRSAELAATSTFSLKWPGKKLTATATIDDDDSTAQSVTMKNRDGVTAVFTEDDGDWTGSISLKGVEYATVDGVVVNYSDDTFGSLDIFE</sequence>
<dbReference type="AlphaFoldDB" id="A0AAN2BJU8"/>
<organism evidence="1 2">
    <name type="scientific">Marinagarivorans cellulosilyticus</name>
    <dbReference type="NCBI Taxonomy" id="2721545"/>
    <lineage>
        <taxon>Bacteria</taxon>
        <taxon>Pseudomonadati</taxon>
        <taxon>Pseudomonadota</taxon>
        <taxon>Gammaproteobacteria</taxon>
        <taxon>Cellvibrionales</taxon>
        <taxon>Cellvibrionaceae</taxon>
        <taxon>Marinagarivorans</taxon>
    </lineage>
</organism>
<protein>
    <submittedName>
        <fullName evidence="1">Uncharacterized protein</fullName>
    </submittedName>
</protein>
<evidence type="ECO:0000313" key="2">
    <source>
        <dbReference type="Proteomes" id="UP001320119"/>
    </source>
</evidence>
<dbReference type="RefSeq" id="WP_236986793.1">
    <property type="nucleotide sequence ID" value="NZ_AP023086.1"/>
</dbReference>
<dbReference type="PROSITE" id="PS51257">
    <property type="entry name" value="PROKAR_LIPOPROTEIN"/>
    <property type="match status" value="1"/>
</dbReference>
<dbReference type="KEGG" id="marq:MARGE09_P1521"/>